<dbReference type="InterPro" id="IPR019575">
    <property type="entry name" value="Nuop51_4Fe4S-bd"/>
</dbReference>
<dbReference type="Gene3D" id="3.50.50.60">
    <property type="entry name" value="FAD/NAD(P)-binding domain"/>
    <property type="match status" value="2"/>
</dbReference>
<dbReference type="InterPro" id="IPR001949">
    <property type="entry name" value="NADH-UbQ_OxRdtase_51kDa_CS"/>
</dbReference>
<dbReference type="InterPro" id="IPR023753">
    <property type="entry name" value="FAD/NAD-binding_dom"/>
</dbReference>
<proteinExistence type="inferred from homology"/>
<dbReference type="Proteomes" id="UP000279029">
    <property type="component" value="Chromosome"/>
</dbReference>
<dbReference type="PRINTS" id="PR00419">
    <property type="entry name" value="ADXRDTASE"/>
</dbReference>
<dbReference type="EMBL" id="LR130778">
    <property type="protein sequence ID" value="VDN48753.1"/>
    <property type="molecule type" value="Genomic_DNA"/>
</dbReference>
<dbReference type="PROSITE" id="PS00645">
    <property type="entry name" value="COMPLEX1_51K_2"/>
    <property type="match status" value="1"/>
</dbReference>
<dbReference type="OrthoDB" id="9803192at2"/>
<accession>A0A3P7PFC2</accession>
<dbReference type="Pfam" id="PF01257">
    <property type="entry name" value="2Fe-2S_thioredx"/>
    <property type="match status" value="1"/>
</dbReference>
<evidence type="ECO:0000256" key="1">
    <source>
        <dbReference type="ARBA" id="ARBA00007523"/>
    </source>
</evidence>
<dbReference type="KEGG" id="cbar:PATL70BA_2847"/>
<keyword evidence="5" id="KW-0411">Iron-sulfur</keyword>
<dbReference type="SUPFAM" id="SSF52833">
    <property type="entry name" value="Thioredoxin-like"/>
    <property type="match status" value="1"/>
</dbReference>
<dbReference type="SUPFAM" id="SSF142019">
    <property type="entry name" value="Nqo1 FMN-binding domain-like"/>
    <property type="match status" value="1"/>
</dbReference>
<evidence type="ECO:0000259" key="6">
    <source>
        <dbReference type="SMART" id="SM00928"/>
    </source>
</evidence>
<feature type="domain" description="NADH-ubiquinone oxidoreductase 51kDa subunit iron-sulphur binding" evidence="6">
    <location>
        <begin position="458"/>
        <end position="503"/>
    </location>
</feature>
<dbReference type="InterPro" id="IPR037207">
    <property type="entry name" value="Nuop51_4Fe4S-bd_sf"/>
</dbReference>
<evidence type="ECO:0000313" key="7">
    <source>
        <dbReference type="EMBL" id="VDN48753.1"/>
    </source>
</evidence>
<dbReference type="CDD" id="cd02980">
    <property type="entry name" value="TRX_Fd_family"/>
    <property type="match status" value="1"/>
</dbReference>
<keyword evidence="8" id="KW-1185">Reference proteome</keyword>
<dbReference type="SUPFAM" id="SSF51971">
    <property type="entry name" value="Nucleotide-binding domain"/>
    <property type="match status" value="2"/>
</dbReference>
<keyword evidence="2" id="KW-0004">4Fe-4S</keyword>
<dbReference type="FunFam" id="3.40.50.11540:FF:000001">
    <property type="entry name" value="NADH dehydrogenase [ubiquinone] flavoprotein 1, mitochondrial"/>
    <property type="match status" value="1"/>
</dbReference>
<dbReference type="RefSeq" id="WP_125137841.1">
    <property type="nucleotide sequence ID" value="NZ_LR130778.1"/>
</dbReference>
<dbReference type="InterPro" id="IPR036188">
    <property type="entry name" value="FAD/NAD-bd_sf"/>
</dbReference>
<dbReference type="GO" id="GO:0008137">
    <property type="term" value="F:NADH dehydrogenase (ubiquinone) activity"/>
    <property type="evidence" value="ECO:0007669"/>
    <property type="project" value="InterPro"/>
</dbReference>
<evidence type="ECO:0000256" key="2">
    <source>
        <dbReference type="ARBA" id="ARBA00022485"/>
    </source>
</evidence>
<dbReference type="GO" id="GO:0016491">
    <property type="term" value="F:oxidoreductase activity"/>
    <property type="evidence" value="ECO:0007669"/>
    <property type="project" value="InterPro"/>
</dbReference>
<evidence type="ECO:0000313" key="8">
    <source>
        <dbReference type="Proteomes" id="UP000279029"/>
    </source>
</evidence>
<keyword evidence="4" id="KW-0408">Iron</keyword>
<dbReference type="AlphaFoldDB" id="A0A3P7PFC2"/>
<dbReference type="SUPFAM" id="SSF140490">
    <property type="entry name" value="Nqo1C-terminal domain-like"/>
    <property type="match status" value="1"/>
</dbReference>
<dbReference type="Gene3D" id="3.40.30.10">
    <property type="entry name" value="Glutaredoxin"/>
    <property type="match status" value="1"/>
</dbReference>
<dbReference type="GO" id="GO:0046872">
    <property type="term" value="F:metal ion binding"/>
    <property type="evidence" value="ECO:0007669"/>
    <property type="project" value="UniProtKB-KW"/>
</dbReference>
<dbReference type="InterPro" id="IPR037225">
    <property type="entry name" value="Nuo51_FMN-bd_sf"/>
</dbReference>
<protein>
    <submittedName>
        <fullName evidence="7">Hydrogenase</fullName>
    </submittedName>
</protein>
<dbReference type="Gene3D" id="3.40.50.11540">
    <property type="entry name" value="NADH-ubiquinone oxidoreductase 51kDa subunit"/>
    <property type="match status" value="1"/>
</dbReference>
<dbReference type="Gene3D" id="1.20.1440.230">
    <property type="entry name" value="NADH-ubiquinone oxidoreductase 51kDa subunit, iron-sulphur binding domain"/>
    <property type="match status" value="1"/>
</dbReference>
<gene>
    <name evidence="7" type="ORF">PATL70BA_2847</name>
</gene>
<dbReference type="Pfam" id="PF10589">
    <property type="entry name" value="NADH_4Fe-4S"/>
    <property type="match status" value="1"/>
</dbReference>
<dbReference type="SUPFAM" id="SSF142984">
    <property type="entry name" value="Nqo1 middle domain-like"/>
    <property type="match status" value="1"/>
</dbReference>
<dbReference type="Gene3D" id="3.10.20.600">
    <property type="match status" value="1"/>
</dbReference>
<evidence type="ECO:0000256" key="3">
    <source>
        <dbReference type="ARBA" id="ARBA00022723"/>
    </source>
</evidence>
<dbReference type="SUPFAM" id="SSF46548">
    <property type="entry name" value="alpha-helical ferredoxin"/>
    <property type="match status" value="1"/>
</dbReference>
<dbReference type="Pfam" id="PF07992">
    <property type="entry name" value="Pyr_redox_2"/>
    <property type="match status" value="1"/>
</dbReference>
<name>A0A3P7PFC2_9FIRM</name>
<dbReference type="Gene3D" id="6.10.250.1450">
    <property type="match status" value="1"/>
</dbReference>
<dbReference type="GO" id="GO:0010181">
    <property type="term" value="F:FMN binding"/>
    <property type="evidence" value="ECO:0007669"/>
    <property type="project" value="InterPro"/>
</dbReference>
<dbReference type="InterPro" id="IPR011538">
    <property type="entry name" value="Nuo51_FMN-bd"/>
</dbReference>
<evidence type="ECO:0000256" key="5">
    <source>
        <dbReference type="ARBA" id="ARBA00023014"/>
    </source>
</evidence>
<dbReference type="FunFam" id="1.20.1440.230:FF:000001">
    <property type="entry name" value="Mitochondrial NADH dehydrogenase flavoprotein 1"/>
    <property type="match status" value="1"/>
</dbReference>
<dbReference type="InterPro" id="IPR036249">
    <property type="entry name" value="Thioredoxin-like_sf"/>
</dbReference>
<sequence length="1026" mass="112900">MIKTFEELNRIKFNHNQMIKEKERIINVCFGAGCISAKCEAIYQELCKSLNTFGIADKVKINQTGCIGACDYGPSLYILPDDIYYCKLVPQDIETIVKTHLIGNQIVKEKCYYDETVDKTYEHLKDIPFFSKQQKSVMKNCGVMDYYSLEAYIGSDGYHSLYNIIKEKTQIEVIDIIKASGLRGRGGGGYLTGLKWEAGYKSVSDQKYIICNADEGDPGAFMDRCLLEGDPHTILEGMAIGGYAIGANIGIIYIRAEYPLAVERLTVAIGQARDEGLLGDHIFNSNFSFDVEIRTGAGAFVCGEETALLHSIEGKRGEPSQKPPYPTDKGLYGMPTVINNVETLANIPMIMLNGVDWFRQYGTEKSKGTKIFAVAGAIRNSGMVEVPMGVTLGDIIFDICGGLKKDKSFKAAQTGGPSGGCLTCESLNTPVDYDSLIEKGAIMGSGGLIIMDEDNCMVDVAKFFMEFVQEESCGKCVPCRLGTKRMLEILERITTGYGVEGDIEKLIELGESIKVSALCGLGQTAPNPVLSTIHYFRDEYEAHIKEKRCSAGVCMDLFLSPCQNACPAGVNVPGYLSLVGEGRFVDAFNLIRRENPFPAVCGRVCTHPCESKCRRSQLDEALAIADVKRFIADKVYGMNEPYRAIQFPAKGKKVAIIGAGPSGLTCGFYLAQTGYDVSVYESLDQAGGILRFGIPEYRLPKKMLQQEIDALKQSGVKIYLNTEIGKDVMFADLRANHDAIYISTGTQYSNNMGIEGEHLINVYPGLDFLRDVNMGKDVQVGEKVAIIGGGSTAMDAARTALRLGSKEVHVLYRRLQTDMPADPREIEEGIEEGIILHTLVAPIAIEGDEKVKSIKLIQLTQGEFDGSGRRRPIPASGSEFNMDVDMVIPAVSQHSDLPFIDKDEIEMTAWGTFVVDATSGMTRLEGVFAGGDVVRGPDTAIWAIADGKRAAVAIDLYLDGDGQLNKGEEIDIPKARDEDSPDEHMRFDRRMLEVDDRRFNFKEVSKGYHKLNAMAEAMRCLRCDRR</sequence>
<dbReference type="Pfam" id="PF01512">
    <property type="entry name" value="Complex1_51K"/>
    <property type="match status" value="1"/>
</dbReference>
<evidence type="ECO:0000256" key="4">
    <source>
        <dbReference type="ARBA" id="ARBA00023004"/>
    </source>
</evidence>
<comment type="similarity">
    <text evidence="1">Belongs to the complex I 51 kDa subunit family.</text>
</comment>
<dbReference type="GO" id="GO:0051539">
    <property type="term" value="F:4 iron, 4 sulfur cluster binding"/>
    <property type="evidence" value="ECO:0007669"/>
    <property type="project" value="UniProtKB-KW"/>
</dbReference>
<organism evidence="7 8">
    <name type="scientific">Petrocella atlantisensis</name>
    <dbReference type="NCBI Taxonomy" id="2173034"/>
    <lineage>
        <taxon>Bacteria</taxon>
        <taxon>Bacillati</taxon>
        <taxon>Bacillota</taxon>
        <taxon>Clostridia</taxon>
        <taxon>Lachnospirales</taxon>
        <taxon>Vallitaleaceae</taxon>
        <taxon>Petrocella</taxon>
    </lineage>
</organism>
<dbReference type="PANTHER" id="PTHR43578">
    <property type="entry name" value="NADH-QUINONE OXIDOREDUCTASE SUBUNIT F"/>
    <property type="match status" value="1"/>
</dbReference>
<dbReference type="SMART" id="SM00928">
    <property type="entry name" value="NADH_4Fe-4S"/>
    <property type="match status" value="1"/>
</dbReference>
<dbReference type="PANTHER" id="PTHR43578:SF3">
    <property type="entry name" value="NADH-QUINONE OXIDOREDUCTASE SUBUNIT F"/>
    <property type="match status" value="1"/>
</dbReference>
<reference evidence="7 8" key="1">
    <citation type="submission" date="2018-09" db="EMBL/GenBank/DDBJ databases">
        <authorList>
            <person name="Postec A."/>
        </authorList>
    </citation>
    <scope>NUCLEOTIDE SEQUENCE [LARGE SCALE GENOMIC DNA]</scope>
    <source>
        <strain evidence="7">70B-A</strain>
    </source>
</reference>
<keyword evidence="3" id="KW-0479">Metal-binding</keyword>